<dbReference type="Pfam" id="PF00005">
    <property type="entry name" value="ABC_tran"/>
    <property type="match status" value="1"/>
</dbReference>
<dbReference type="InterPro" id="IPR003593">
    <property type="entry name" value="AAA+_ATPase"/>
</dbReference>
<dbReference type="CDD" id="cd03254">
    <property type="entry name" value="ABCC_Glucan_exporter_like"/>
    <property type="match status" value="1"/>
</dbReference>
<dbReference type="PANTHER" id="PTHR24221">
    <property type="entry name" value="ATP-BINDING CASSETTE SUB-FAMILY B"/>
    <property type="match status" value="1"/>
</dbReference>
<dbReference type="AlphaFoldDB" id="A0A0M0GSU2"/>
<keyword evidence="5" id="KW-0067">ATP-binding</keyword>
<comment type="caution">
    <text evidence="11">The sequence shown here is derived from an EMBL/GenBank/DDBJ whole genome shotgun (WGS) entry which is preliminary data.</text>
</comment>
<dbReference type="GO" id="GO:0140359">
    <property type="term" value="F:ABC-type transporter activity"/>
    <property type="evidence" value="ECO:0007669"/>
    <property type="project" value="InterPro"/>
</dbReference>
<keyword evidence="4" id="KW-0547">Nucleotide-binding</keyword>
<evidence type="ECO:0000256" key="7">
    <source>
        <dbReference type="ARBA" id="ARBA00023136"/>
    </source>
</evidence>
<dbReference type="Gene3D" id="1.20.1560.10">
    <property type="entry name" value="ABC transporter type 1, transmembrane domain"/>
    <property type="match status" value="1"/>
</dbReference>
<organism evidence="11 12">
    <name type="scientific">Rossellomorea marisflavi</name>
    <dbReference type="NCBI Taxonomy" id="189381"/>
    <lineage>
        <taxon>Bacteria</taxon>
        <taxon>Bacillati</taxon>
        <taxon>Bacillota</taxon>
        <taxon>Bacilli</taxon>
        <taxon>Bacillales</taxon>
        <taxon>Bacillaceae</taxon>
        <taxon>Rossellomorea</taxon>
    </lineage>
</organism>
<dbReference type="STRING" id="189381.GCA_900166615_02528"/>
<dbReference type="Gene3D" id="3.40.50.300">
    <property type="entry name" value="P-loop containing nucleotide triphosphate hydrolases"/>
    <property type="match status" value="1"/>
</dbReference>
<keyword evidence="2" id="KW-0813">Transport</keyword>
<evidence type="ECO:0000313" key="11">
    <source>
        <dbReference type="EMBL" id="KON92486.1"/>
    </source>
</evidence>
<evidence type="ECO:0000256" key="6">
    <source>
        <dbReference type="ARBA" id="ARBA00022989"/>
    </source>
</evidence>
<evidence type="ECO:0000259" key="10">
    <source>
        <dbReference type="PROSITE" id="PS50929"/>
    </source>
</evidence>
<dbReference type="FunFam" id="3.40.50.300:FF:000287">
    <property type="entry name" value="Multidrug ABC transporter ATP-binding protein"/>
    <property type="match status" value="1"/>
</dbReference>
<dbReference type="EMBL" id="LGUE01000001">
    <property type="protein sequence ID" value="KON92486.1"/>
    <property type="molecule type" value="Genomic_DNA"/>
</dbReference>
<accession>A0A0M0GSU2</accession>
<dbReference type="GO" id="GO:0016887">
    <property type="term" value="F:ATP hydrolysis activity"/>
    <property type="evidence" value="ECO:0007669"/>
    <property type="project" value="InterPro"/>
</dbReference>
<dbReference type="InterPro" id="IPR036640">
    <property type="entry name" value="ABC1_TM_sf"/>
</dbReference>
<protein>
    <submittedName>
        <fullName evidence="11">Multidrug ABC transporter permease</fullName>
    </submittedName>
</protein>
<dbReference type="InterPro" id="IPR017871">
    <property type="entry name" value="ABC_transporter-like_CS"/>
</dbReference>
<dbReference type="GO" id="GO:0034040">
    <property type="term" value="F:ATPase-coupled lipid transmembrane transporter activity"/>
    <property type="evidence" value="ECO:0007669"/>
    <property type="project" value="TreeGrafter"/>
</dbReference>
<evidence type="ECO:0000256" key="8">
    <source>
        <dbReference type="SAM" id="Phobius"/>
    </source>
</evidence>
<evidence type="ECO:0000256" key="1">
    <source>
        <dbReference type="ARBA" id="ARBA00004651"/>
    </source>
</evidence>
<evidence type="ECO:0000256" key="5">
    <source>
        <dbReference type="ARBA" id="ARBA00022840"/>
    </source>
</evidence>
<dbReference type="RefSeq" id="WP_053427640.1">
    <property type="nucleotide sequence ID" value="NZ_JAMQJB010000012.1"/>
</dbReference>
<dbReference type="Proteomes" id="UP000037405">
    <property type="component" value="Unassembled WGS sequence"/>
</dbReference>
<dbReference type="InterPro" id="IPR027417">
    <property type="entry name" value="P-loop_NTPase"/>
</dbReference>
<keyword evidence="3 8" id="KW-0812">Transmembrane</keyword>
<dbReference type="PROSITE" id="PS00211">
    <property type="entry name" value="ABC_TRANSPORTER_1"/>
    <property type="match status" value="1"/>
</dbReference>
<dbReference type="SUPFAM" id="SSF90123">
    <property type="entry name" value="ABC transporter transmembrane region"/>
    <property type="match status" value="1"/>
</dbReference>
<feature type="transmembrane region" description="Helical" evidence="8">
    <location>
        <begin position="250"/>
        <end position="269"/>
    </location>
</feature>
<feature type="domain" description="ABC transmembrane type-1" evidence="10">
    <location>
        <begin position="19"/>
        <end position="397"/>
    </location>
</feature>
<dbReference type="PROSITE" id="PS50929">
    <property type="entry name" value="ABC_TM1F"/>
    <property type="match status" value="1"/>
</dbReference>
<dbReference type="GO" id="GO:0005524">
    <property type="term" value="F:ATP binding"/>
    <property type="evidence" value="ECO:0007669"/>
    <property type="project" value="UniProtKB-KW"/>
</dbReference>
<evidence type="ECO:0000256" key="2">
    <source>
        <dbReference type="ARBA" id="ARBA00022448"/>
    </source>
</evidence>
<keyword evidence="12" id="KW-1185">Reference proteome</keyword>
<dbReference type="InterPro" id="IPR039421">
    <property type="entry name" value="Type_1_exporter"/>
</dbReference>
<feature type="transmembrane region" description="Helical" evidence="8">
    <location>
        <begin position="221"/>
        <end position="244"/>
    </location>
</feature>
<gene>
    <name evidence="11" type="ORF">AF331_08625</name>
</gene>
<dbReference type="PANTHER" id="PTHR24221:SF430">
    <property type="entry name" value="MULTIDRUG RESISTANCE ABC TRANSPORTER ATP-BINDING_PERMEASE PROTEIN YHEH-RELATED"/>
    <property type="match status" value="1"/>
</dbReference>
<evidence type="ECO:0000313" key="12">
    <source>
        <dbReference type="Proteomes" id="UP000037405"/>
    </source>
</evidence>
<dbReference type="Pfam" id="PF00664">
    <property type="entry name" value="ABC_membrane"/>
    <property type="match status" value="1"/>
</dbReference>
<feature type="transmembrane region" description="Helical" evidence="8">
    <location>
        <begin position="12"/>
        <end position="31"/>
    </location>
</feature>
<dbReference type="SUPFAM" id="SSF52540">
    <property type="entry name" value="P-loop containing nucleoside triphosphate hydrolases"/>
    <property type="match status" value="1"/>
</dbReference>
<keyword evidence="6 8" id="KW-1133">Transmembrane helix</keyword>
<evidence type="ECO:0000256" key="3">
    <source>
        <dbReference type="ARBA" id="ARBA00022692"/>
    </source>
</evidence>
<dbReference type="InterPro" id="IPR003439">
    <property type="entry name" value="ABC_transporter-like_ATP-bd"/>
</dbReference>
<comment type="subcellular location">
    <subcellularLocation>
        <location evidence="1">Cell membrane</location>
        <topology evidence="1">Multi-pass membrane protein</topology>
    </subcellularLocation>
</comment>
<reference evidence="12" key="1">
    <citation type="submission" date="2015-07" db="EMBL/GenBank/DDBJ databases">
        <title>Fjat-14235 jcm11544.</title>
        <authorList>
            <person name="Liu B."/>
            <person name="Wang J."/>
            <person name="Zhu Y."/>
            <person name="Liu G."/>
            <person name="Chen Q."/>
            <person name="Chen Z."/>
            <person name="Lan J."/>
            <person name="Che J."/>
            <person name="Ge C."/>
            <person name="Shi H."/>
            <person name="Pan Z."/>
            <person name="Liu X."/>
        </authorList>
    </citation>
    <scope>NUCLEOTIDE SEQUENCE [LARGE SCALE GENOMIC DNA]</scope>
    <source>
        <strain evidence="12">JCM 11544</strain>
    </source>
</reference>
<evidence type="ECO:0000259" key="9">
    <source>
        <dbReference type="PROSITE" id="PS50893"/>
    </source>
</evidence>
<dbReference type="OrthoDB" id="9770415at2"/>
<dbReference type="SMART" id="SM00382">
    <property type="entry name" value="AAA"/>
    <property type="match status" value="1"/>
</dbReference>
<evidence type="ECO:0000256" key="4">
    <source>
        <dbReference type="ARBA" id="ARBA00022741"/>
    </source>
</evidence>
<proteinExistence type="predicted"/>
<sequence length="672" mass="75618">MSVGKRLVQYALLYKSMIIAALLMLTVSVGAELAGPFIAKKMIDDHILGIEDRWVESGQQEDAVAYQGKWYIREEYRSDGESGGNEVRVFQVGRSFYFIPEDVPSDGERAITDGKLSIRKNGETSLYEAEKLSGSELLAFYQPEIPRIIKLIAFYFGLLLFASFFQYGQHFYLQKAANRVIQKMRNDVFNHIQRLPIQYFDNLPAGKVVARITNDTEAIRNLYVTVLSTFFTSAIYIVGIYIALFILDPSLASICLILMPILVLWTYLYRRYASSYNKVIRSKVSEINAVINESIQGMPIIQAFRREKKTKEEFEELNEMHYRYQNKLLNLNSLTSHNLSGVLRNIVFVAFIWHFGGGSLEVGSVISLGVLYAFVDYINRLFQPITGIVNQLSNLEQALVAGERVFKLLEEKGTDVEDERMERYRGDVSFEHVSFGYKKDDYVLKDIHFSATRGETVALVGHTGSGKSSIMNLLFRFYDVDEGCITIDGKDIRELPIQAVREHMGIVLQDPYLFTGTIASNVSLGQEGISREKVEASLKAVGAEKAFAGLAKGYDEPVIEKGSTLSSGQRQLISFARALAFDPAILILDEATSSIDTETESIIQEAMEVVKKGRTTFIIAHRLSTIKNADQILVLDRGSIAEMGNHDQLMERKGKYYHMYHLQSGAAGEEAG</sequence>
<name>A0A0M0GSU2_9BACI</name>
<feature type="transmembrane region" description="Helical" evidence="8">
    <location>
        <begin position="346"/>
        <end position="375"/>
    </location>
</feature>
<dbReference type="PROSITE" id="PS50893">
    <property type="entry name" value="ABC_TRANSPORTER_2"/>
    <property type="match status" value="1"/>
</dbReference>
<dbReference type="CDD" id="cd18544">
    <property type="entry name" value="ABC_6TM_TmrA_like"/>
    <property type="match status" value="1"/>
</dbReference>
<feature type="transmembrane region" description="Helical" evidence="8">
    <location>
        <begin position="148"/>
        <end position="165"/>
    </location>
</feature>
<keyword evidence="7 8" id="KW-0472">Membrane</keyword>
<dbReference type="InterPro" id="IPR011527">
    <property type="entry name" value="ABC1_TM_dom"/>
</dbReference>
<dbReference type="PATRIC" id="fig|189381.12.peg.1901"/>
<feature type="domain" description="ABC transporter" evidence="9">
    <location>
        <begin position="428"/>
        <end position="662"/>
    </location>
</feature>
<dbReference type="GO" id="GO:0005886">
    <property type="term" value="C:plasma membrane"/>
    <property type="evidence" value="ECO:0007669"/>
    <property type="project" value="UniProtKB-SubCell"/>
</dbReference>